<dbReference type="RefSeq" id="WP_176730984.1">
    <property type="nucleotide sequence ID" value="NZ_CABMJS010000030.1"/>
</dbReference>
<reference evidence="2" key="1">
    <citation type="journal article" date="2021" name="PeerJ">
        <title>Extensive microbial diversity within the chicken gut microbiome revealed by metagenomics and culture.</title>
        <authorList>
            <person name="Gilroy R."/>
            <person name="Ravi A."/>
            <person name="Getino M."/>
            <person name="Pursley I."/>
            <person name="Horton D.L."/>
            <person name="Alikhan N.F."/>
            <person name="Baker D."/>
            <person name="Gharbi K."/>
            <person name="Hall N."/>
            <person name="Watson M."/>
            <person name="Adriaenssens E.M."/>
            <person name="Foster-Nyarko E."/>
            <person name="Jarju S."/>
            <person name="Secka A."/>
            <person name="Antonio M."/>
            <person name="Oren A."/>
            <person name="Chaudhuri R.R."/>
            <person name="La Ragione R."/>
            <person name="Hildebrand F."/>
            <person name="Pallen M.J."/>
        </authorList>
    </citation>
    <scope>NUCLEOTIDE SEQUENCE</scope>
    <source>
        <strain evidence="2">USAMLcec4-12693</strain>
    </source>
</reference>
<comment type="caution">
    <text evidence="2">The sequence shown here is derived from an EMBL/GenBank/DDBJ whole genome shotgun (WGS) entry which is preliminary data.</text>
</comment>
<keyword evidence="1" id="KW-0812">Transmembrane</keyword>
<keyword evidence="1" id="KW-0472">Membrane</keyword>
<name>A0A9D3AJM9_9FIRM</name>
<dbReference type="EMBL" id="DYXE01000078">
    <property type="protein sequence ID" value="HJH50357.1"/>
    <property type="molecule type" value="Genomic_DNA"/>
</dbReference>
<proteinExistence type="predicted"/>
<sequence>MVDEARKKLKICLICVVSAAVLMGCIYYFLSAGEGGTVNEGTLVCQELEETC</sequence>
<dbReference type="PROSITE" id="PS51257">
    <property type="entry name" value="PROKAR_LIPOPROTEIN"/>
    <property type="match status" value="1"/>
</dbReference>
<reference evidence="2" key="2">
    <citation type="submission" date="2021-09" db="EMBL/GenBank/DDBJ databases">
        <authorList>
            <person name="Gilroy R."/>
        </authorList>
    </citation>
    <scope>NUCLEOTIDE SEQUENCE</scope>
    <source>
        <strain evidence="2">USAMLcec4-12693</strain>
    </source>
</reference>
<gene>
    <name evidence="2" type="ORF">K8V39_08845</name>
</gene>
<evidence type="ECO:0000256" key="1">
    <source>
        <dbReference type="SAM" id="Phobius"/>
    </source>
</evidence>
<dbReference type="AlphaFoldDB" id="A0A9D3AJM9"/>
<organism evidence="2 3">
    <name type="scientific">Merdimonas faecis</name>
    <dbReference type="NCBI Taxonomy" id="1653435"/>
    <lineage>
        <taxon>Bacteria</taxon>
        <taxon>Bacillati</taxon>
        <taxon>Bacillota</taxon>
        <taxon>Clostridia</taxon>
        <taxon>Lachnospirales</taxon>
        <taxon>Lachnospiraceae</taxon>
        <taxon>Merdimonas</taxon>
    </lineage>
</organism>
<feature type="transmembrane region" description="Helical" evidence="1">
    <location>
        <begin position="12"/>
        <end position="30"/>
    </location>
</feature>
<protein>
    <submittedName>
        <fullName evidence="2">Uncharacterized protein</fullName>
    </submittedName>
</protein>
<evidence type="ECO:0000313" key="3">
    <source>
        <dbReference type="Proteomes" id="UP000813420"/>
    </source>
</evidence>
<accession>A0A9D3AJM9</accession>
<evidence type="ECO:0000313" key="2">
    <source>
        <dbReference type="EMBL" id="HJH50357.1"/>
    </source>
</evidence>
<keyword evidence="1" id="KW-1133">Transmembrane helix</keyword>
<dbReference type="Proteomes" id="UP000813420">
    <property type="component" value="Unassembled WGS sequence"/>
</dbReference>